<keyword evidence="1" id="KW-0472">Membrane</keyword>
<dbReference type="OrthoDB" id="286040at2"/>
<evidence type="ECO:0008006" key="4">
    <source>
        <dbReference type="Google" id="ProtNLM"/>
    </source>
</evidence>
<dbReference type="AlphaFoldDB" id="A0A518ARH6"/>
<evidence type="ECO:0000313" key="2">
    <source>
        <dbReference type="EMBL" id="QDU57329.1"/>
    </source>
</evidence>
<dbReference type="PROSITE" id="PS51257">
    <property type="entry name" value="PROKAR_LIPOPROTEIN"/>
    <property type="match status" value="1"/>
</dbReference>
<accession>A0A518ARH6</accession>
<sequence>MLRFIKEFLSRDDGPTAVEYAVLLALIVIACVGAATGMANATADSFENSADQLATVFGS</sequence>
<name>A0A518ARH6_9BACT</name>
<reference evidence="2 3" key="1">
    <citation type="submission" date="2019-02" db="EMBL/GenBank/DDBJ databases">
        <title>Deep-cultivation of Planctomycetes and their phenomic and genomic characterization uncovers novel biology.</title>
        <authorList>
            <person name="Wiegand S."/>
            <person name="Jogler M."/>
            <person name="Boedeker C."/>
            <person name="Pinto D."/>
            <person name="Vollmers J."/>
            <person name="Rivas-Marin E."/>
            <person name="Kohn T."/>
            <person name="Peeters S.H."/>
            <person name="Heuer A."/>
            <person name="Rast P."/>
            <person name="Oberbeckmann S."/>
            <person name="Bunk B."/>
            <person name="Jeske O."/>
            <person name="Meyerdierks A."/>
            <person name="Storesund J.E."/>
            <person name="Kallscheuer N."/>
            <person name="Luecker S."/>
            <person name="Lage O.M."/>
            <person name="Pohl T."/>
            <person name="Merkel B.J."/>
            <person name="Hornburger P."/>
            <person name="Mueller R.-W."/>
            <person name="Bruemmer F."/>
            <person name="Labrenz M."/>
            <person name="Spormann A.M."/>
            <person name="Op den Camp H."/>
            <person name="Overmann J."/>
            <person name="Amann R."/>
            <person name="Jetten M.S.M."/>
            <person name="Mascher T."/>
            <person name="Medema M.H."/>
            <person name="Devos D.P."/>
            <person name="Kaster A.-K."/>
            <person name="Ovreas L."/>
            <person name="Rohde M."/>
            <person name="Galperin M.Y."/>
            <person name="Jogler C."/>
        </authorList>
    </citation>
    <scope>NUCLEOTIDE SEQUENCE [LARGE SCALE GENOMIC DNA]</scope>
    <source>
        <strain evidence="2 3">Pan181</strain>
    </source>
</reference>
<keyword evidence="1" id="KW-1133">Transmembrane helix</keyword>
<proteinExistence type="predicted"/>
<evidence type="ECO:0000256" key="1">
    <source>
        <dbReference type="SAM" id="Phobius"/>
    </source>
</evidence>
<dbReference type="Proteomes" id="UP000315750">
    <property type="component" value="Chromosome"/>
</dbReference>
<dbReference type="EMBL" id="CP036278">
    <property type="protein sequence ID" value="QDU57329.1"/>
    <property type="molecule type" value="Genomic_DNA"/>
</dbReference>
<keyword evidence="3" id="KW-1185">Reference proteome</keyword>
<feature type="transmembrane region" description="Helical" evidence="1">
    <location>
        <begin position="20"/>
        <end position="39"/>
    </location>
</feature>
<dbReference type="RefSeq" id="WP_145248436.1">
    <property type="nucleotide sequence ID" value="NZ_CP036278.1"/>
</dbReference>
<organism evidence="2 3">
    <name type="scientific">Aeoliella mucimassa</name>
    <dbReference type="NCBI Taxonomy" id="2527972"/>
    <lineage>
        <taxon>Bacteria</taxon>
        <taxon>Pseudomonadati</taxon>
        <taxon>Planctomycetota</taxon>
        <taxon>Planctomycetia</taxon>
        <taxon>Pirellulales</taxon>
        <taxon>Lacipirellulaceae</taxon>
        <taxon>Aeoliella</taxon>
    </lineage>
</organism>
<protein>
    <recommendedName>
        <fullName evidence="4">Flp/Fap pilin component</fullName>
    </recommendedName>
</protein>
<keyword evidence="1" id="KW-0812">Transmembrane</keyword>
<evidence type="ECO:0000313" key="3">
    <source>
        <dbReference type="Proteomes" id="UP000315750"/>
    </source>
</evidence>
<gene>
    <name evidence="2" type="ORF">Pan181_35440</name>
</gene>
<dbReference type="KEGG" id="amuc:Pan181_35440"/>